<evidence type="ECO:0000256" key="4">
    <source>
        <dbReference type="ARBA" id="ARBA00022692"/>
    </source>
</evidence>
<dbReference type="Pfam" id="PF01098">
    <property type="entry name" value="FTSW_RODA_SPOVE"/>
    <property type="match status" value="2"/>
</dbReference>
<feature type="transmembrane region" description="Helical" evidence="16">
    <location>
        <begin position="51"/>
        <end position="69"/>
    </location>
</feature>
<keyword evidence="5" id="KW-0133">Cell shape</keyword>
<feature type="transmembrane region" description="Helical" evidence="16">
    <location>
        <begin position="14"/>
        <end position="39"/>
    </location>
</feature>
<evidence type="ECO:0000256" key="14">
    <source>
        <dbReference type="ARBA" id="ARBA00044770"/>
    </source>
</evidence>
<keyword evidence="8 16" id="KW-0472">Membrane</keyword>
<dbReference type="GO" id="GO:0032153">
    <property type="term" value="C:cell division site"/>
    <property type="evidence" value="ECO:0007669"/>
    <property type="project" value="TreeGrafter"/>
</dbReference>
<accession>A0A938WNY0</accession>
<reference evidence="17 18" key="1">
    <citation type="journal article" date="2021" name="Sci. Rep.">
        <title>The distribution of antibiotic resistance genes in chicken gut microbiota commensals.</title>
        <authorList>
            <person name="Juricova H."/>
            <person name="Matiasovicova J."/>
            <person name="Kubasova T."/>
            <person name="Cejkova D."/>
            <person name="Rychlik I."/>
        </authorList>
    </citation>
    <scope>NUCLEOTIDE SEQUENCE [LARGE SCALE GENOMIC DNA]</scope>
    <source>
        <strain evidence="17 18">An819</strain>
    </source>
</reference>
<protein>
    <recommendedName>
        <fullName evidence="12">Probable peptidoglycan glycosyltransferase FtsW</fullName>
        <ecNumber evidence="14">2.4.99.28</ecNumber>
    </recommendedName>
    <alternativeName>
        <fullName evidence="13">Cell division protein FtsW</fullName>
    </alternativeName>
    <alternativeName>
        <fullName evidence="10">Cell wall polymerase</fullName>
    </alternativeName>
    <alternativeName>
        <fullName evidence="9">Peptidoglycan polymerase</fullName>
    </alternativeName>
</protein>
<evidence type="ECO:0000256" key="9">
    <source>
        <dbReference type="ARBA" id="ARBA00032370"/>
    </source>
</evidence>
<dbReference type="GO" id="GO:0015648">
    <property type="term" value="F:lipid-linked peptidoglycan transporter activity"/>
    <property type="evidence" value="ECO:0007669"/>
    <property type="project" value="TreeGrafter"/>
</dbReference>
<dbReference type="Proteomes" id="UP000764045">
    <property type="component" value="Unassembled WGS sequence"/>
</dbReference>
<dbReference type="EC" id="2.4.99.28" evidence="14"/>
<evidence type="ECO:0000256" key="13">
    <source>
        <dbReference type="ARBA" id="ARBA00041418"/>
    </source>
</evidence>
<evidence type="ECO:0000313" key="17">
    <source>
        <dbReference type="EMBL" id="MBM6662790.1"/>
    </source>
</evidence>
<dbReference type="GO" id="GO:0009252">
    <property type="term" value="P:peptidoglycan biosynthetic process"/>
    <property type="evidence" value="ECO:0007669"/>
    <property type="project" value="UniProtKB-KW"/>
</dbReference>
<feature type="transmembrane region" description="Helical" evidence="16">
    <location>
        <begin position="386"/>
        <end position="408"/>
    </location>
</feature>
<dbReference type="PANTHER" id="PTHR30474">
    <property type="entry name" value="CELL CYCLE PROTEIN"/>
    <property type="match status" value="1"/>
</dbReference>
<keyword evidence="18" id="KW-1185">Reference proteome</keyword>
<sequence length="431" mass="46569">MNKKLSNIFKGDKVIWMVFFFLCMISVVEVFSASSWFTYKNNNFIMPIVKHSGTILTGVAVAVLTVNIPCRYFKLMTPFLLLVSFLTLVWVLMAGETVNGAQRVIPILGFTFQPSEIAKGTMILAEAQILSAMQGERGADKKAFKYILCISLPLAFLIMLENLSTAVLLCVVVLLMMIVGRVPMAQVGKLLGVVAVGAVLALTLVMAVGHDKGREDPRLAKTEVLGADGFGAEGQKKDETVVEKLFHRADTWKARIDDFLDDTYIPPADYDLDRDGQVAHANIAIVSSNVIGRGPGNSVERDFLPQAFSDFIFAIIIEETGIGGAIVVVFLYIVLLFRTARIASRCENNFPAFLAMGLALMLVVQATFNMLVVVGYVPVTGQPLPLISKGGTSTIISCAYIGAILSVSRSAKKAGSSRRGDSQPGAEAEAA</sequence>
<dbReference type="GO" id="GO:0008360">
    <property type="term" value="P:regulation of cell shape"/>
    <property type="evidence" value="ECO:0007669"/>
    <property type="project" value="UniProtKB-KW"/>
</dbReference>
<keyword evidence="4 16" id="KW-0812">Transmembrane</keyword>
<dbReference type="EMBL" id="JACJJL010000029">
    <property type="protein sequence ID" value="MBM6662790.1"/>
    <property type="molecule type" value="Genomic_DNA"/>
</dbReference>
<dbReference type="GO" id="GO:0005886">
    <property type="term" value="C:plasma membrane"/>
    <property type="evidence" value="ECO:0007669"/>
    <property type="project" value="TreeGrafter"/>
</dbReference>
<evidence type="ECO:0000256" key="7">
    <source>
        <dbReference type="ARBA" id="ARBA00022989"/>
    </source>
</evidence>
<keyword evidence="6" id="KW-0573">Peptidoglycan synthesis</keyword>
<dbReference type="AlphaFoldDB" id="A0A938WNY0"/>
<evidence type="ECO:0000256" key="8">
    <source>
        <dbReference type="ARBA" id="ARBA00023136"/>
    </source>
</evidence>
<keyword evidence="7 16" id="KW-1133">Transmembrane helix</keyword>
<evidence type="ECO:0000256" key="15">
    <source>
        <dbReference type="ARBA" id="ARBA00049902"/>
    </source>
</evidence>
<evidence type="ECO:0000256" key="6">
    <source>
        <dbReference type="ARBA" id="ARBA00022984"/>
    </source>
</evidence>
<feature type="transmembrane region" description="Helical" evidence="16">
    <location>
        <begin position="311"/>
        <end position="337"/>
    </location>
</feature>
<evidence type="ECO:0000256" key="5">
    <source>
        <dbReference type="ARBA" id="ARBA00022960"/>
    </source>
</evidence>
<dbReference type="PANTHER" id="PTHR30474:SF2">
    <property type="entry name" value="PEPTIDOGLYCAN GLYCOSYLTRANSFERASE FTSW-RELATED"/>
    <property type="match status" value="1"/>
</dbReference>
<proteinExistence type="inferred from homology"/>
<organism evidence="17 18">
    <name type="scientific">Marseilla massiliensis</name>
    <dbReference type="NCBI Taxonomy" id="1841864"/>
    <lineage>
        <taxon>Bacteria</taxon>
        <taxon>Pseudomonadati</taxon>
        <taxon>Bacteroidota</taxon>
        <taxon>Bacteroidia</taxon>
        <taxon>Bacteroidales</taxon>
        <taxon>Prevotellaceae</taxon>
        <taxon>Marseilla</taxon>
    </lineage>
</organism>
<evidence type="ECO:0000313" key="18">
    <source>
        <dbReference type="Proteomes" id="UP000764045"/>
    </source>
</evidence>
<evidence type="ECO:0000256" key="12">
    <source>
        <dbReference type="ARBA" id="ARBA00041185"/>
    </source>
</evidence>
<evidence type="ECO:0000256" key="16">
    <source>
        <dbReference type="SAM" id="Phobius"/>
    </source>
</evidence>
<evidence type="ECO:0000256" key="2">
    <source>
        <dbReference type="ARBA" id="ARBA00022676"/>
    </source>
</evidence>
<feature type="transmembrane region" description="Helical" evidence="16">
    <location>
        <begin position="166"/>
        <end position="183"/>
    </location>
</feature>
<name>A0A938WNY0_9BACT</name>
<evidence type="ECO:0000256" key="10">
    <source>
        <dbReference type="ARBA" id="ARBA00033270"/>
    </source>
</evidence>
<evidence type="ECO:0000256" key="3">
    <source>
        <dbReference type="ARBA" id="ARBA00022679"/>
    </source>
</evidence>
<dbReference type="GO" id="GO:0008955">
    <property type="term" value="F:peptidoglycan glycosyltransferase activity"/>
    <property type="evidence" value="ECO:0007669"/>
    <property type="project" value="UniProtKB-EC"/>
</dbReference>
<dbReference type="GO" id="GO:0051301">
    <property type="term" value="P:cell division"/>
    <property type="evidence" value="ECO:0007669"/>
    <property type="project" value="InterPro"/>
</dbReference>
<dbReference type="InterPro" id="IPR001182">
    <property type="entry name" value="FtsW/RodA"/>
</dbReference>
<feature type="transmembrane region" description="Helical" evidence="16">
    <location>
        <begin position="143"/>
        <end position="160"/>
    </location>
</feature>
<keyword evidence="2" id="KW-0328">Glycosyltransferase</keyword>
<comment type="caution">
    <text evidence="17">The sequence shown here is derived from an EMBL/GenBank/DDBJ whole genome shotgun (WGS) entry which is preliminary data.</text>
</comment>
<evidence type="ECO:0000256" key="11">
    <source>
        <dbReference type="ARBA" id="ARBA00038053"/>
    </source>
</evidence>
<feature type="transmembrane region" description="Helical" evidence="16">
    <location>
        <begin position="349"/>
        <end position="374"/>
    </location>
</feature>
<gene>
    <name evidence="17" type="ORF">H6B30_13740</name>
</gene>
<dbReference type="RefSeq" id="WP_205111549.1">
    <property type="nucleotide sequence ID" value="NZ_JACJJL010000029.1"/>
</dbReference>
<feature type="transmembrane region" description="Helical" evidence="16">
    <location>
        <begin position="190"/>
        <end position="209"/>
    </location>
</feature>
<comment type="similarity">
    <text evidence="11">Belongs to the SEDS family. FtsW subfamily.</text>
</comment>
<evidence type="ECO:0000256" key="1">
    <source>
        <dbReference type="ARBA" id="ARBA00004141"/>
    </source>
</evidence>
<comment type="catalytic activity">
    <reaction evidence="15">
        <text>[GlcNAc-(1-&gt;4)-Mur2Ac(oyl-L-Ala-gamma-D-Glu-L-Lys-D-Ala-D-Ala)](n)-di-trans,octa-cis-undecaprenyl diphosphate + beta-D-GlcNAc-(1-&gt;4)-Mur2Ac(oyl-L-Ala-gamma-D-Glu-L-Lys-D-Ala-D-Ala)-di-trans,octa-cis-undecaprenyl diphosphate = [GlcNAc-(1-&gt;4)-Mur2Ac(oyl-L-Ala-gamma-D-Glu-L-Lys-D-Ala-D-Ala)](n+1)-di-trans,octa-cis-undecaprenyl diphosphate + di-trans,octa-cis-undecaprenyl diphosphate + H(+)</text>
        <dbReference type="Rhea" id="RHEA:23708"/>
        <dbReference type="Rhea" id="RHEA-COMP:9602"/>
        <dbReference type="Rhea" id="RHEA-COMP:9603"/>
        <dbReference type="ChEBI" id="CHEBI:15378"/>
        <dbReference type="ChEBI" id="CHEBI:58405"/>
        <dbReference type="ChEBI" id="CHEBI:60033"/>
        <dbReference type="ChEBI" id="CHEBI:78435"/>
        <dbReference type="EC" id="2.4.99.28"/>
    </reaction>
</comment>
<feature type="transmembrane region" description="Helical" evidence="16">
    <location>
        <begin position="75"/>
        <end position="93"/>
    </location>
</feature>
<comment type="subcellular location">
    <subcellularLocation>
        <location evidence="1">Membrane</location>
        <topology evidence="1">Multi-pass membrane protein</topology>
    </subcellularLocation>
</comment>
<keyword evidence="3" id="KW-0808">Transferase</keyword>